<evidence type="ECO:0000259" key="10">
    <source>
        <dbReference type="Pfam" id="PF08245"/>
    </source>
</evidence>
<dbReference type="KEGG" id="aas:Aasi_0816"/>
<dbReference type="InterPro" id="IPR036615">
    <property type="entry name" value="Mur_ligase_C_dom_sf"/>
</dbReference>
<proteinExistence type="inferred from homology"/>
<dbReference type="Gene3D" id="3.40.1190.10">
    <property type="entry name" value="Mur-like, catalytic domain"/>
    <property type="match status" value="1"/>
</dbReference>
<keyword evidence="7 8" id="KW-0961">Cell wall biogenesis/degradation</keyword>
<dbReference type="Gene3D" id="3.90.190.20">
    <property type="entry name" value="Mur ligase, C-terminal domain"/>
    <property type="match status" value="1"/>
</dbReference>
<dbReference type="PANTHER" id="PTHR43692">
    <property type="entry name" value="UDP-N-ACETYLMURAMOYLALANINE--D-GLUTAMATE LIGASE"/>
    <property type="match status" value="1"/>
</dbReference>
<dbReference type="GO" id="GO:0051301">
    <property type="term" value="P:cell division"/>
    <property type="evidence" value="ECO:0007669"/>
    <property type="project" value="UniProtKB-KW"/>
</dbReference>
<evidence type="ECO:0000256" key="5">
    <source>
        <dbReference type="ARBA" id="ARBA00022741"/>
    </source>
</evidence>
<dbReference type="EC" id="6.3.2.9" evidence="7 8"/>
<dbReference type="EMBL" id="CP001102">
    <property type="protein sequence ID" value="ACE06190.1"/>
    <property type="molecule type" value="Genomic_DNA"/>
</dbReference>
<feature type="domain" description="Mur ligase C-terminal" evidence="9">
    <location>
        <begin position="309"/>
        <end position="422"/>
    </location>
</feature>
<dbReference type="InterPro" id="IPR004101">
    <property type="entry name" value="Mur_ligase_C"/>
</dbReference>
<evidence type="ECO:0000256" key="4">
    <source>
        <dbReference type="ARBA" id="ARBA00022598"/>
    </source>
</evidence>
<evidence type="ECO:0000256" key="6">
    <source>
        <dbReference type="ARBA" id="ARBA00022840"/>
    </source>
</evidence>
<dbReference type="GO" id="GO:0008360">
    <property type="term" value="P:regulation of cell shape"/>
    <property type="evidence" value="ECO:0007669"/>
    <property type="project" value="UniProtKB-KW"/>
</dbReference>
<evidence type="ECO:0000256" key="1">
    <source>
        <dbReference type="ARBA" id="ARBA00004496"/>
    </source>
</evidence>
<dbReference type="Gene3D" id="3.40.50.720">
    <property type="entry name" value="NAD(P)-binding Rossmann-like Domain"/>
    <property type="match status" value="1"/>
</dbReference>
<dbReference type="AlphaFoldDB" id="B3ESI8"/>
<dbReference type="GO" id="GO:0009252">
    <property type="term" value="P:peptidoglycan biosynthetic process"/>
    <property type="evidence" value="ECO:0007669"/>
    <property type="project" value="UniProtKB-UniRule"/>
</dbReference>
<dbReference type="HOGENOM" id="CLU_032540_0_1_10"/>
<organism evidence="11 12">
    <name type="scientific">Amoebophilus asiaticus (strain 5a2)</name>
    <dbReference type="NCBI Taxonomy" id="452471"/>
    <lineage>
        <taxon>Bacteria</taxon>
        <taxon>Pseudomonadati</taxon>
        <taxon>Bacteroidota</taxon>
        <taxon>Cytophagia</taxon>
        <taxon>Cytophagales</taxon>
        <taxon>Amoebophilaceae</taxon>
        <taxon>Candidatus Amoebophilus</taxon>
    </lineage>
</organism>
<gene>
    <name evidence="7" type="primary">murD</name>
    <name evidence="11" type="ordered locus">Aasi_0816</name>
</gene>
<comment type="catalytic activity">
    <reaction evidence="7 8">
        <text>UDP-N-acetyl-alpha-D-muramoyl-L-alanine + D-glutamate + ATP = UDP-N-acetyl-alpha-D-muramoyl-L-alanyl-D-glutamate + ADP + phosphate + H(+)</text>
        <dbReference type="Rhea" id="RHEA:16429"/>
        <dbReference type="ChEBI" id="CHEBI:15378"/>
        <dbReference type="ChEBI" id="CHEBI:29986"/>
        <dbReference type="ChEBI" id="CHEBI:30616"/>
        <dbReference type="ChEBI" id="CHEBI:43474"/>
        <dbReference type="ChEBI" id="CHEBI:83898"/>
        <dbReference type="ChEBI" id="CHEBI:83900"/>
        <dbReference type="ChEBI" id="CHEBI:456216"/>
        <dbReference type="EC" id="6.3.2.9"/>
    </reaction>
</comment>
<dbReference type="Proteomes" id="UP000001227">
    <property type="component" value="Chromosome"/>
</dbReference>
<keyword evidence="5 7" id="KW-0547">Nucleotide-binding</keyword>
<protein>
    <recommendedName>
        <fullName evidence="7 8">UDP-N-acetylmuramoylalanine--D-glutamate ligase</fullName>
        <ecNumber evidence="7 8">6.3.2.9</ecNumber>
    </recommendedName>
    <alternativeName>
        <fullName evidence="7">D-glutamic acid-adding enzyme</fullName>
    </alternativeName>
    <alternativeName>
        <fullName evidence="7">UDP-N-acetylmuramoyl-L-alanyl-D-glutamate synthetase</fullName>
    </alternativeName>
</protein>
<keyword evidence="7 8" id="KW-0573">Peptidoglycan synthesis</keyword>
<dbReference type="eggNOG" id="COG0771">
    <property type="taxonomic scope" value="Bacteria"/>
</dbReference>
<keyword evidence="3 7" id="KW-0963">Cytoplasm</keyword>
<feature type="binding site" evidence="7">
    <location>
        <begin position="109"/>
        <end position="115"/>
    </location>
    <ligand>
        <name>ATP</name>
        <dbReference type="ChEBI" id="CHEBI:30616"/>
    </ligand>
</feature>
<keyword evidence="7 8" id="KW-0132">Cell division</keyword>
<evidence type="ECO:0000256" key="2">
    <source>
        <dbReference type="ARBA" id="ARBA00004752"/>
    </source>
</evidence>
<keyword evidence="12" id="KW-1185">Reference proteome</keyword>
<dbReference type="NCBIfam" id="TIGR01087">
    <property type="entry name" value="murD"/>
    <property type="match status" value="1"/>
</dbReference>
<feature type="domain" description="Mur ligase central" evidence="10">
    <location>
        <begin position="107"/>
        <end position="286"/>
    </location>
</feature>
<dbReference type="STRING" id="452471.Aasi_0816"/>
<evidence type="ECO:0000256" key="7">
    <source>
        <dbReference type="HAMAP-Rule" id="MF_00639"/>
    </source>
</evidence>
<keyword evidence="7 8" id="KW-0133">Cell shape</keyword>
<dbReference type="PANTHER" id="PTHR43692:SF1">
    <property type="entry name" value="UDP-N-ACETYLMURAMOYLALANINE--D-GLUTAMATE LIGASE"/>
    <property type="match status" value="1"/>
</dbReference>
<keyword evidence="7 8" id="KW-0131">Cell cycle</keyword>
<name>B3ESI8_AMOA5</name>
<dbReference type="OrthoDB" id="9809796at2"/>
<dbReference type="UniPathway" id="UPA00219"/>
<dbReference type="GO" id="GO:0008764">
    <property type="term" value="F:UDP-N-acetylmuramoylalanine-D-glutamate ligase activity"/>
    <property type="evidence" value="ECO:0007669"/>
    <property type="project" value="UniProtKB-UniRule"/>
</dbReference>
<dbReference type="SUPFAM" id="SSF53623">
    <property type="entry name" value="MurD-like peptide ligases, catalytic domain"/>
    <property type="match status" value="1"/>
</dbReference>
<dbReference type="RefSeq" id="WP_012472959.1">
    <property type="nucleotide sequence ID" value="NC_010830.1"/>
</dbReference>
<dbReference type="GO" id="GO:0071555">
    <property type="term" value="P:cell wall organization"/>
    <property type="evidence" value="ECO:0007669"/>
    <property type="project" value="UniProtKB-KW"/>
</dbReference>
<dbReference type="InterPro" id="IPR013221">
    <property type="entry name" value="Mur_ligase_cen"/>
</dbReference>
<keyword evidence="6 7" id="KW-0067">ATP-binding</keyword>
<reference evidence="11 12" key="1">
    <citation type="journal article" date="2010" name="J. Bacteriol.">
        <title>The genome of the amoeba symbiont 'Candidatus Amoebophilus asiaticus' reveals common mechanisms for host cell interaction among amoeba-associated bacteria.</title>
        <authorList>
            <person name="Schmitz-Esser S."/>
            <person name="Tischler P."/>
            <person name="Arnold R."/>
            <person name="Montanaro J."/>
            <person name="Wagner M."/>
            <person name="Rattei T."/>
            <person name="Horn M."/>
        </authorList>
    </citation>
    <scope>NUCLEOTIDE SEQUENCE [LARGE SCALE GENOMIC DNA]</scope>
    <source>
        <strain evidence="11 12">5a2</strain>
    </source>
</reference>
<sequence length="450" mass="50231">MKKLVVLGAGESGTGAALLAQAKGYQVFVSDKNIITKGYKQQLLDHKIEFEECKHTWDKIKIADEVIKSPGIPNHIAIIQALQEASIPIIDEVEFASRYTKASLIAITGSNGKSTTTHLAYHLLKAGGLNVGIAGNIGTSFARKVLLEEHNYYVLELSSFQLEHLQTFKADIACILNITPDHLDRYDNQLNNYIAAKFRILRNMIKEGYFIYNQDDTNIREYLVKQTTNLPQLYPISLTQSTHHGAYVENNHLHFVGDNYNFQLPTQTLPLLGKHNIYNTMAAISIASLLGLSYASILDGLRTFKGLPHRMEWIANVNQVSFYNDSKATNVESAAVALESFTSPIIWIAGGYDKGNDYNVLKPIVKNSVKALICLGKDNQTICKAFKESNIPIYETQVMQEAVSLAYTLAKPQDIVLLSPACASFDLFKNFEDRGEQFRYAVQQLLTSIN</sequence>
<evidence type="ECO:0000256" key="8">
    <source>
        <dbReference type="RuleBase" id="RU003664"/>
    </source>
</evidence>
<dbReference type="HAMAP" id="MF_00639">
    <property type="entry name" value="MurD"/>
    <property type="match status" value="1"/>
</dbReference>
<dbReference type="InterPro" id="IPR036565">
    <property type="entry name" value="Mur-like_cat_sf"/>
</dbReference>
<comment type="subcellular location">
    <subcellularLocation>
        <location evidence="1 7 8">Cytoplasm</location>
    </subcellularLocation>
</comment>
<keyword evidence="4 7" id="KW-0436">Ligase</keyword>
<dbReference type="SUPFAM" id="SSF51984">
    <property type="entry name" value="MurCD N-terminal domain"/>
    <property type="match status" value="1"/>
</dbReference>
<dbReference type="Pfam" id="PF02875">
    <property type="entry name" value="Mur_ligase_C"/>
    <property type="match status" value="1"/>
</dbReference>
<dbReference type="Pfam" id="PF08245">
    <property type="entry name" value="Mur_ligase_M"/>
    <property type="match status" value="1"/>
</dbReference>
<comment type="pathway">
    <text evidence="2 7 8">Cell wall biogenesis; peptidoglycan biosynthesis.</text>
</comment>
<comment type="function">
    <text evidence="7 8">Cell wall formation. Catalyzes the addition of glutamate to the nucleotide precursor UDP-N-acetylmuramoyl-L-alanine (UMA).</text>
</comment>
<dbReference type="GO" id="GO:0005737">
    <property type="term" value="C:cytoplasm"/>
    <property type="evidence" value="ECO:0007669"/>
    <property type="project" value="UniProtKB-SubCell"/>
</dbReference>
<evidence type="ECO:0000259" key="9">
    <source>
        <dbReference type="Pfam" id="PF02875"/>
    </source>
</evidence>
<evidence type="ECO:0000256" key="3">
    <source>
        <dbReference type="ARBA" id="ARBA00022490"/>
    </source>
</evidence>
<evidence type="ECO:0000313" key="11">
    <source>
        <dbReference type="EMBL" id="ACE06190.1"/>
    </source>
</evidence>
<dbReference type="SUPFAM" id="SSF53244">
    <property type="entry name" value="MurD-like peptide ligases, peptide-binding domain"/>
    <property type="match status" value="1"/>
</dbReference>
<dbReference type="InterPro" id="IPR005762">
    <property type="entry name" value="MurD"/>
</dbReference>
<dbReference type="GO" id="GO:0005524">
    <property type="term" value="F:ATP binding"/>
    <property type="evidence" value="ECO:0007669"/>
    <property type="project" value="UniProtKB-UniRule"/>
</dbReference>
<accession>B3ESI8</accession>
<evidence type="ECO:0000313" key="12">
    <source>
        <dbReference type="Proteomes" id="UP000001227"/>
    </source>
</evidence>
<comment type="similarity">
    <text evidence="7">Belongs to the MurCDEF family.</text>
</comment>
<dbReference type="Pfam" id="PF21377">
    <property type="entry name" value="MurD_N"/>
    <property type="match status" value="1"/>
</dbReference>